<reference evidence="6" key="1">
    <citation type="journal article" date="2019" name="Int. J. Syst. Evol. Microbiol.">
        <title>The Global Catalogue of Microorganisms (GCM) 10K type strain sequencing project: providing services to taxonomists for standard genome sequencing and annotation.</title>
        <authorList>
            <consortium name="The Broad Institute Genomics Platform"/>
            <consortium name="The Broad Institute Genome Sequencing Center for Infectious Disease"/>
            <person name="Wu L."/>
            <person name="Ma J."/>
        </authorList>
    </citation>
    <scope>NUCLEOTIDE SEQUENCE [LARGE SCALE GENOMIC DNA]</scope>
    <source>
        <strain evidence="6">CGMCC 1.15795</strain>
    </source>
</reference>
<dbReference type="InterPro" id="IPR039420">
    <property type="entry name" value="WalR-like"/>
</dbReference>
<dbReference type="InterPro" id="IPR011006">
    <property type="entry name" value="CheY-like_superfamily"/>
</dbReference>
<dbReference type="EMBL" id="JBHUFD010000018">
    <property type="protein sequence ID" value="MFD1874965.1"/>
    <property type="molecule type" value="Genomic_DNA"/>
</dbReference>
<name>A0ABW4R014_9BACT</name>
<keyword evidence="2" id="KW-0597">Phosphoprotein</keyword>
<dbReference type="InterPro" id="IPR001789">
    <property type="entry name" value="Sig_transdc_resp-reg_receiver"/>
</dbReference>
<keyword evidence="1" id="KW-0238">DNA-binding</keyword>
<dbReference type="SMART" id="SM00448">
    <property type="entry name" value="REC"/>
    <property type="match status" value="1"/>
</dbReference>
<protein>
    <submittedName>
        <fullName evidence="5">LytR/AlgR family response regulator transcription factor</fullName>
    </submittedName>
</protein>
<dbReference type="PANTHER" id="PTHR48111:SF69">
    <property type="entry name" value="RESPONSE REGULATOR RECEIVER"/>
    <property type="match status" value="1"/>
</dbReference>
<keyword evidence="6" id="KW-1185">Reference proteome</keyword>
<comment type="caution">
    <text evidence="5">The sequence shown here is derived from an EMBL/GenBank/DDBJ whole genome shotgun (WGS) entry which is preliminary data.</text>
</comment>
<evidence type="ECO:0000313" key="6">
    <source>
        <dbReference type="Proteomes" id="UP001597197"/>
    </source>
</evidence>
<accession>A0ABW4R014</accession>
<dbReference type="PANTHER" id="PTHR48111">
    <property type="entry name" value="REGULATOR OF RPOS"/>
    <property type="match status" value="1"/>
</dbReference>
<proteinExistence type="predicted"/>
<sequence>MLALVVEDEPLAARRLTSLLQKHAAPVTILGPAESVAQAVALLQAGPAPDVLFLDIHLADGLSFELFEQVAVTCPVIFTTAYDQYALRAFKVNSVDYLLKPIDEEELRLAIVKLRQRLAETARLAAESPDFSTKGSVSSTKVNSENAATPVLDAATLAALLQQLRQPAPVASYKAQFVVRVGEHLKVVPVEQVAYFFSLEKTTLLQSTDGRKYVVDYTMEQLESLLDPTHFFRLNRAYLARQAAIHDIIHYTNSRLQTILRPAPPESEGPILVSREKVSVFKSWLDR</sequence>
<gene>
    <name evidence="5" type="ORF">ACFSDX_21200</name>
</gene>
<dbReference type="Pfam" id="PF04397">
    <property type="entry name" value="LytTR"/>
    <property type="match status" value="1"/>
</dbReference>
<evidence type="ECO:0000256" key="2">
    <source>
        <dbReference type="PROSITE-ProRule" id="PRU00169"/>
    </source>
</evidence>
<dbReference type="SUPFAM" id="SSF52172">
    <property type="entry name" value="CheY-like"/>
    <property type="match status" value="1"/>
</dbReference>
<dbReference type="Gene3D" id="2.40.50.1020">
    <property type="entry name" value="LytTr DNA-binding domain"/>
    <property type="match status" value="1"/>
</dbReference>
<evidence type="ECO:0000313" key="5">
    <source>
        <dbReference type="EMBL" id="MFD1874965.1"/>
    </source>
</evidence>
<dbReference type="PROSITE" id="PS50930">
    <property type="entry name" value="HTH_LYTTR"/>
    <property type="match status" value="1"/>
</dbReference>
<organism evidence="5 6">
    <name type="scientific">Hymenobacter bucti</name>
    <dbReference type="NCBI Taxonomy" id="1844114"/>
    <lineage>
        <taxon>Bacteria</taxon>
        <taxon>Pseudomonadati</taxon>
        <taxon>Bacteroidota</taxon>
        <taxon>Cytophagia</taxon>
        <taxon>Cytophagales</taxon>
        <taxon>Hymenobacteraceae</taxon>
        <taxon>Hymenobacter</taxon>
    </lineage>
</organism>
<evidence type="ECO:0000259" key="4">
    <source>
        <dbReference type="PROSITE" id="PS50930"/>
    </source>
</evidence>
<evidence type="ECO:0000256" key="1">
    <source>
        <dbReference type="ARBA" id="ARBA00023125"/>
    </source>
</evidence>
<evidence type="ECO:0000259" key="3">
    <source>
        <dbReference type="PROSITE" id="PS50110"/>
    </source>
</evidence>
<dbReference type="RefSeq" id="WP_382317212.1">
    <property type="nucleotide sequence ID" value="NZ_JBHUFD010000018.1"/>
</dbReference>
<dbReference type="SMART" id="SM00850">
    <property type="entry name" value="LytTR"/>
    <property type="match status" value="1"/>
</dbReference>
<feature type="modified residue" description="4-aspartylphosphate" evidence="2">
    <location>
        <position position="55"/>
    </location>
</feature>
<dbReference type="Gene3D" id="3.40.50.2300">
    <property type="match status" value="1"/>
</dbReference>
<dbReference type="Proteomes" id="UP001597197">
    <property type="component" value="Unassembled WGS sequence"/>
</dbReference>
<dbReference type="InterPro" id="IPR007492">
    <property type="entry name" value="LytTR_DNA-bd_dom"/>
</dbReference>
<dbReference type="PROSITE" id="PS50110">
    <property type="entry name" value="RESPONSE_REGULATORY"/>
    <property type="match status" value="1"/>
</dbReference>
<dbReference type="Pfam" id="PF00072">
    <property type="entry name" value="Response_reg"/>
    <property type="match status" value="1"/>
</dbReference>
<feature type="domain" description="Response regulatory" evidence="3">
    <location>
        <begin position="2"/>
        <end position="115"/>
    </location>
</feature>
<feature type="domain" description="HTH LytTR-type" evidence="4">
    <location>
        <begin position="177"/>
        <end position="287"/>
    </location>
</feature>